<dbReference type="InterPro" id="IPR012318">
    <property type="entry name" value="HTH_CRP"/>
</dbReference>
<dbReference type="InterPro" id="IPR018490">
    <property type="entry name" value="cNMP-bd_dom_sf"/>
</dbReference>
<dbReference type="Gene3D" id="2.60.120.10">
    <property type="entry name" value="Jelly Rolls"/>
    <property type="match status" value="1"/>
</dbReference>
<name>A0A6I6IV30_9RHOB</name>
<dbReference type="EMBL" id="CP034348">
    <property type="protein sequence ID" value="QGX99753.1"/>
    <property type="molecule type" value="Genomic_DNA"/>
</dbReference>
<dbReference type="SUPFAM" id="SSF51206">
    <property type="entry name" value="cAMP-binding domain-like"/>
    <property type="match status" value="1"/>
</dbReference>
<evidence type="ECO:0000256" key="1">
    <source>
        <dbReference type="ARBA" id="ARBA00023015"/>
    </source>
</evidence>
<dbReference type="GO" id="GO:0003677">
    <property type="term" value="F:DNA binding"/>
    <property type="evidence" value="ECO:0007669"/>
    <property type="project" value="UniProtKB-KW"/>
</dbReference>
<dbReference type="RefSeq" id="WP_157708434.1">
    <property type="nucleotide sequence ID" value="NZ_CP034348.1"/>
</dbReference>
<dbReference type="Proteomes" id="UP000428330">
    <property type="component" value="Chromosome"/>
</dbReference>
<accession>A0A6I6IV30</accession>
<dbReference type="GO" id="GO:0003700">
    <property type="term" value="F:DNA-binding transcription factor activity"/>
    <property type="evidence" value="ECO:0007669"/>
    <property type="project" value="TreeGrafter"/>
</dbReference>
<organism evidence="6 7">
    <name type="scientific">Roseovarius faecimaris</name>
    <dbReference type="NCBI Taxonomy" id="2494550"/>
    <lineage>
        <taxon>Bacteria</taxon>
        <taxon>Pseudomonadati</taxon>
        <taxon>Pseudomonadota</taxon>
        <taxon>Alphaproteobacteria</taxon>
        <taxon>Rhodobacterales</taxon>
        <taxon>Roseobacteraceae</taxon>
        <taxon>Roseovarius</taxon>
    </lineage>
</organism>
<dbReference type="KEGG" id="rom:EI983_16355"/>
<protein>
    <submittedName>
        <fullName evidence="6">Crp/Fnr family transcriptional regulator</fullName>
    </submittedName>
</protein>
<evidence type="ECO:0000256" key="3">
    <source>
        <dbReference type="ARBA" id="ARBA00023163"/>
    </source>
</evidence>
<dbReference type="InterPro" id="IPR036388">
    <property type="entry name" value="WH-like_DNA-bd_sf"/>
</dbReference>
<dbReference type="PRINTS" id="PR00103">
    <property type="entry name" value="CAMPKINASE"/>
</dbReference>
<dbReference type="InterPro" id="IPR050397">
    <property type="entry name" value="Env_Response_Regulators"/>
</dbReference>
<dbReference type="GO" id="GO:0005829">
    <property type="term" value="C:cytosol"/>
    <property type="evidence" value="ECO:0007669"/>
    <property type="project" value="TreeGrafter"/>
</dbReference>
<dbReference type="OrthoDB" id="3525895at2"/>
<dbReference type="InterPro" id="IPR036390">
    <property type="entry name" value="WH_DNA-bd_sf"/>
</dbReference>
<evidence type="ECO:0000256" key="2">
    <source>
        <dbReference type="ARBA" id="ARBA00023125"/>
    </source>
</evidence>
<feature type="domain" description="Cyclic nucleotide-binding" evidence="4">
    <location>
        <begin position="8"/>
        <end position="132"/>
    </location>
</feature>
<dbReference type="InterPro" id="IPR018488">
    <property type="entry name" value="cNMP-bd_CS"/>
</dbReference>
<evidence type="ECO:0000313" key="6">
    <source>
        <dbReference type="EMBL" id="QGX99753.1"/>
    </source>
</evidence>
<keyword evidence="2" id="KW-0238">DNA-binding</keyword>
<dbReference type="PANTHER" id="PTHR24567:SF68">
    <property type="entry name" value="DNA-BINDING TRANSCRIPTIONAL DUAL REGULATOR CRP"/>
    <property type="match status" value="1"/>
</dbReference>
<dbReference type="Gene3D" id="1.10.10.10">
    <property type="entry name" value="Winged helix-like DNA-binding domain superfamily/Winged helix DNA-binding domain"/>
    <property type="match status" value="1"/>
</dbReference>
<evidence type="ECO:0000259" key="4">
    <source>
        <dbReference type="PROSITE" id="PS50042"/>
    </source>
</evidence>
<keyword evidence="1" id="KW-0805">Transcription regulation</keyword>
<sequence>MDSGRGTFQTGNETGQQDSLADALHALSTVVLVKRGRDLFRQGDEGDAIYLLKSGSLEISTLSDDGRKLALNVLKSGDIFGEIALVDGGRRSATVSALEDSNLLRVGRERLLAEFSANPDLALQLLGVLIRRVRWISTQLENHAFHPLEIRLARRLVFLAGQMADQNGRIPVSQSDLADHVSATREAVSKKLAEWKQLGIVEIGRGRLSILDRRALTDIASMDPI</sequence>
<dbReference type="PROSITE" id="PS51063">
    <property type="entry name" value="HTH_CRP_2"/>
    <property type="match status" value="1"/>
</dbReference>
<reference evidence="7" key="1">
    <citation type="submission" date="2018-12" db="EMBL/GenBank/DDBJ databases">
        <title>Complete genome sequence of Roseovarius sp. MME-070.</title>
        <authorList>
            <person name="Nam Y.-D."/>
            <person name="Kang J."/>
            <person name="Chung W.-H."/>
            <person name="Park Y.S."/>
        </authorList>
    </citation>
    <scope>NUCLEOTIDE SEQUENCE [LARGE SCALE GENOMIC DNA]</scope>
    <source>
        <strain evidence="7">MME-070</strain>
    </source>
</reference>
<evidence type="ECO:0000259" key="5">
    <source>
        <dbReference type="PROSITE" id="PS51063"/>
    </source>
</evidence>
<evidence type="ECO:0000313" key="7">
    <source>
        <dbReference type="Proteomes" id="UP000428330"/>
    </source>
</evidence>
<dbReference type="SMART" id="SM00100">
    <property type="entry name" value="cNMP"/>
    <property type="match status" value="1"/>
</dbReference>
<dbReference type="CDD" id="cd00038">
    <property type="entry name" value="CAP_ED"/>
    <property type="match status" value="1"/>
</dbReference>
<keyword evidence="3" id="KW-0804">Transcription</keyword>
<dbReference type="SUPFAM" id="SSF46785">
    <property type="entry name" value="Winged helix' DNA-binding domain"/>
    <property type="match status" value="1"/>
</dbReference>
<dbReference type="SMART" id="SM00419">
    <property type="entry name" value="HTH_CRP"/>
    <property type="match status" value="1"/>
</dbReference>
<dbReference type="AlphaFoldDB" id="A0A6I6IV30"/>
<dbReference type="PROSITE" id="PS50042">
    <property type="entry name" value="CNMP_BINDING_3"/>
    <property type="match status" value="1"/>
</dbReference>
<gene>
    <name evidence="6" type="ORF">EI983_16355</name>
</gene>
<dbReference type="Pfam" id="PF00027">
    <property type="entry name" value="cNMP_binding"/>
    <property type="match status" value="1"/>
</dbReference>
<dbReference type="Pfam" id="PF13545">
    <property type="entry name" value="HTH_Crp_2"/>
    <property type="match status" value="1"/>
</dbReference>
<dbReference type="PROSITE" id="PS00889">
    <property type="entry name" value="CNMP_BINDING_2"/>
    <property type="match status" value="1"/>
</dbReference>
<feature type="domain" description="HTH crp-type" evidence="5">
    <location>
        <begin position="146"/>
        <end position="214"/>
    </location>
</feature>
<proteinExistence type="predicted"/>
<dbReference type="InterPro" id="IPR000595">
    <property type="entry name" value="cNMP-bd_dom"/>
</dbReference>
<dbReference type="InterPro" id="IPR014710">
    <property type="entry name" value="RmlC-like_jellyroll"/>
</dbReference>
<dbReference type="PANTHER" id="PTHR24567">
    <property type="entry name" value="CRP FAMILY TRANSCRIPTIONAL REGULATORY PROTEIN"/>
    <property type="match status" value="1"/>
</dbReference>
<keyword evidence="7" id="KW-1185">Reference proteome</keyword>